<organism evidence="1">
    <name type="scientific">marine metagenome</name>
    <dbReference type="NCBI Taxonomy" id="408172"/>
    <lineage>
        <taxon>unclassified sequences</taxon>
        <taxon>metagenomes</taxon>
        <taxon>ecological metagenomes</taxon>
    </lineage>
</organism>
<dbReference type="EMBL" id="UINC01078210">
    <property type="protein sequence ID" value="SVC19075.1"/>
    <property type="molecule type" value="Genomic_DNA"/>
</dbReference>
<sequence>MPAKSTGWSASTFPLLPAEIEHLEFVVGGLHKTQPDCLF</sequence>
<gene>
    <name evidence="1" type="ORF">METZ01_LOCUS271929</name>
</gene>
<proteinExistence type="predicted"/>
<reference evidence="1" key="1">
    <citation type="submission" date="2018-05" db="EMBL/GenBank/DDBJ databases">
        <authorList>
            <person name="Lanie J.A."/>
            <person name="Ng W.-L."/>
            <person name="Kazmierczak K.M."/>
            <person name="Andrzejewski T.M."/>
            <person name="Davidsen T.M."/>
            <person name="Wayne K.J."/>
            <person name="Tettelin H."/>
            <person name="Glass J.I."/>
            <person name="Rusch D."/>
            <person name="Podicherti R."/>
            <person name="Tsui H.-C.T."/>
            <person name="Winkler M.E."/>
        </authorList>
    </citation>
    <scope>NUCLEOTIDE SEQUENCE</scope>
</reference>
<accession>A0A382K5I0</accession>
<protein>
    <submittedName>
        <fullName evidence="1">Uncharacterized protein</fullName>
    </submittedName>
</protein>
<dbReference type="AlphaFoldDB" id="A0A382K5I0"/>
<evidence type="ECO:0000313" key="1">
    <source>
        <dbReference type="EMBL" id="SVC19075.1"/>
    </source>
</evidence>
<name>A0A382K5I0_9ZZZZ</name>